<dbReference type="AlphaFoldDB" id="A0AA36MBL1"/>
<dbReference type="GO" id="GO:0016757">
    <property type="term" value="F:glycosyltransferase activity"/>
    <property type="evidence" value="ECO:0007669"/>
    <property type="project" value="UniProtKB-UniRule"/>
</dbReference>
<evidence type="ECO:0000313" key="9">
    <source>
        <dbReference type="EMBL" id="CAJ0606904.1"/>
    </source>
</evidence>
<keyword evidence="5 8" id="KW-0812">Transmembrane</keyword>
<sequence>MMSATWKAVVNSLDRFLIPNMDRMRCRSLCLHVNPTMRCKCIARLLAVFLSVVIFGTALIGHITFTSGFFRNGRTDHFDRLEKATTKSSQLIQRSVLIRYGDTDPLAIFSAHKYQGNVTVILSSYGYMMRRLFCRFFDKEQVEIFPPRQITVFPEFTARCGSYEKASFVAVTLNDDEKVGKSEMQRIEEPRAGQQHYFSVCLAPLWGNSPKWLMLIEFIEYYLLQGAQHFYIYKQNADILTEAVLRTYINEGIIEVIEINEETNCLKRHRCRHEMQLQDCTYRSRGRSKWVATVDLDERISMNSGKDLKNFIKSVDKESYGELRFRCRWVLRQAEAPTDPTLWRSEGAQIPMAIWHNTSHVAPVNHTSKSIIQPLKVEGMSVHQVLRFSPDADAFLVPSETAVVRHYRHVQGWTFFLKEAESFGSFEKTDVSKHLLDALQNKVRQKADELFPNS</sequence>
<dbReference type="GO" id="GO:0016020">
    <property type="term" value="C:membrane"/>
    <property type="evidence" value="ECO:0007669"/>
    <property type="project" value="UniProtKB-SubCell"/>
</dbReference>
<organism evidence="9 10">
    <name type="scientific">Cylicocyclus nassatus</name>
    <name type="common">Nematode worm</name>
    <dbReference type="NCBI Taxonomy" id="53992"/>
    <lineage>
        <taxon>Eukaryota</taxon>
        <taxon>Metazoa</taxon>
        <taxon>Ecdysozoa</taxon>
        <taxon>Nematoda</taxon>
        <taxon>Chromadorea</taxon>
        <taxon>Rhabditida</taxon>
        <taxon>Rhabditina</taxon>
        <taxon>Rhabditomorpha</taxon>
        <taxon>Strongyloidea</taxon>
        <taxon>Strongylidae</taxon>
        <taxon>Cylicocyclus</taxon>
    </lineage>
</organism>
<feature type="transmembrane region" description="Helical" evidence="8">
    <location>
        <begin position="45"/>
        <end position="65"/>
    </location>
</feature>
<comment type="subcellular location">
    <subcellularLocation>
        <location evidence="1">Membrane</location>
        <topology evidence="1">Single-pass membrane protein</topology>
    </subcellularLocation>
</comment>
<keyword evidence="3 8" id="KW-0328">Glycosyltransferase</keyword>
<evidence type="ECO:0000313" key="10">
    <source>
        <dbReference type="Proteomes" id="UP001176961"/>
    </source>
</evidence>
<evidence type="ECO:0000256" key="4">
    <source>
        <dbReference type="ARBA" id="ARBA00022679"/>
    </source>
</evidence>
<keyword evidence="10" id="KW-1185">Reference proteome</keyword>
<dbReference type="EC" id="2.4.1.-" evidence="8"/>
<reference evidence="9" key="1">
    <citation type="submission" date="2023-07" db="EMBL/GenBank/DDBJ databases">
        <authorList>
            <consortium name="CYATHOMIX"/>
        </authorList>
    </citation>
    <scope>NUCLEOTIDE SEQUENCE</scope>
    <source>
        <strain evidence="9">N/A</strain>
    </source>
</reference>
<evidence type="ECO:0000256" key="2">
    <source>
        <dbReference type="ARBA" id="ARBA00007647"/>
    </source>
</evidence>
<name>A0AA36MBL1_CYLNA</name>
<evidence type="ECO:0000256" key="3">
    <source>
        <dbReference type="ARBA" id="ARBA00022676"/>
    </source>
</evidence>
<comment type="similarity">
    <text evidence="2 8">Belongs to the glycosyltransferase 92 family.</text>
</comment>
<protein>
    <recommendedName>
        <fullName evidence="8">Glycosyltransferase family 92 protein</fullName>
        <ecNumber evidence="8">2.4.1.-</ecNumber>
    </recommendedName>
</protein>
<evidence type="ECO:0000256" key="6">
    <source>
        <dbReference type="ARBA" id="ARBA00022989"/>
    </source>
</evidence>
<proteinExistence type="inferred from homology"/>
<dbReference type="PANTHER" id="PTHR21461">
    <property type="entry name" value="GLYCOSYLTRANSFERASE FAMILY 92 PROTEIN"/>
    <property type="match status" value="1"/>
</dbReference>
<keyword evidence="4 8" id="KW-0808">Transferase</keyword>
<dbReference type="GO" id="GO:0005737">
    <property type="term" value="C:cytoplasm"/>
    <property type="evidence" value="ECO:0007669"/>
    <property type="project" value="TreeGrafter"/>
</dbReference>
<dbReference type="InterPro" id="IPR008166">
    <property type="entry name" value="Glyco_transf_92"/>
</dbReference>
<evidence type="ECO:0000256" key="1">
    <source>
        <dbReference type="ARBA" id="ARBA00004167"/>
    </source>
</evidence>
<dbReference type="Pfam" id="PF01697">
    <property type="entry name" value="Glyco_transf_92"/>
    <property type="match status" value="1"/>
</dbReference>
<dbReference type="PANTHER" id="PTHR21461:SF8">
    <property type="entry name" value="DOLICHYL-PHOSPHATE-MANNOSE--PROTEIN MANNOSYLTRANSFERASE-RELATED"/>
    <property type="match status" value="1"/>
</dbReference>
<keyword evidence="6 8" id="KW-1133">Transmembrane helix</keyword>
<evidence type="ECO:0000256" key="5">
    <source>
        <dbReference type="ARBA" id="ARBA00022692"/>
    </source>
</evidence>
<dbReference type="EMBL" id="CATQJL010000316">
    <property type="protein sequence ID" value="CAJ0606904.1"/>
    <property type="molecule type" value="Genomic_DNA"/>
</dbReference>
<evidence type="ECO:0000256" key="7">
    <source>
        <dbReference type="ARBA" id="ARBA00023136"/>
    </source>
</evidence>
<comment type="caution">
    <text evidence="9">The sequence shown here is derived from an EMBL/GenBank/DDBJ whole genome shotgun (WGS) entry which is preliminary data.</text>
</comment>
<keyword evidence="7 8" id="KW-0472">Membrane</keyword>
<gene>
    <name evidence="9" type="ORF">CYNAS_LOCUS18887</name>
</gene>
<dbReference type="Proteomes" id="UP001176961">
    <property type="component" value="Unassembled WGS sequence"/>
</dbReference>
<accession>A0AA36MBL1</accession>
<evidence type="ECO:0000256" key="8">
    <source>
        <dbReference type="RuleBase" id="RU366017"/>
    </source>
</evidence>